<dbReference type="PANTHER" id="PTHR43095:SF1">
    <property type="entry name" value="AUTOINDUCER-2 KINASE"/>
    <property type="match status" value="1"/>
</dbReference>
<comment type="similarity">
    <text evidence="1">Belongs to the FGGY kinase family.</text>
</comment>
<dbReference type="InterPro" id="IPR050406">
    <property type="entry name" value="FGGY_Carb_Kinase"/>
</dbReference>
<dbReference type="InterPro" id="IPR043129">
    <property type="entry name" value="ATPase_NBD"/>
</dbReference>
<evidence type="ECO:0000256" key="4">
    <source>
        <dbReference type="ARBA" id="ARBA00022777"/>
    </source>
</evidence>
<name>A0A2N3YHR6_9MICO</name>
<protein>
    <submittedName>
        <fullName evidence="9">Sugar (Pentulose or hexulose) kinase</fullName>
    </submittedName>
</protein>
<dbReference type="Pfam" id="PF00596">
    <property type="entry name" value="Aldolase_II"/>
    <property type="match status" value="1"/>
</dbReference>
<feature type="domain" description="Class II aldolase/adducin N-terminal" evidence="8">
    <location>
        <begin position="528"/>
        <end position="738"/>
    </location>
</feature>
<dbReference type="InterPro" id="IPR018485">
    <property type="entry name" value="FGGY_C"/>
</dbReference>
<dbReference type="InterPro" id="IPR013449">
    <property type="entry name" value="Rhamnulokinase"/>
</dbReference>
<keyword evidence="4 9" id="KW-0418">Kinase</keyword>
<keyword evidence="6" id="KW-0684">Rhamnose metabolism</keyword>
<dbReference type="SUPFAM" id="SSF53067">
    <property type="entry name" value="Actin-like ATPase domain"/>
    <property type="match status" value="2"/>
</dbReference>
<keyword evidence="3" id="KW-0547">Nucleotide-binding</keyword>
<organism evidence="9 10">
    <name type="scientific">Phycicoccus duodecadis</name>
    <dbReference type="NCBI Taxonomy" id="173053"/>
    <lineage>
        <taxon>Bacteria</taxon>
        <taxon>Bacillati</taxon>
        <taxon>Actinomycetota</taxon>
        <taxon>Actinomycetes</taxon>
        <taxon>Micrococcales</taxon>
        <taxon>Intrasporangiaceae</taxon>
        <taxon>Phycicoccus</taxon>
    </lineage>
</organism>
<dbReference type="InterPro" id="IPR036409">
    <property type="entry name" value="Aldolase_II/adducin_N_sf"/>
</dbReference>
<dbReference type="InterPro" id="IPR001303">
    <property type="entry name" value="Aldolase_II/adducin_N"/>
</dbReference>
<dbReference type="Pfam" id="PF02782">
    <property type="entry name" value="FGGY_C"/>
    <property type="match status" value="1"/>
</dbReference>
<dbReference type="RefSeq" id="WP_101394971.1">
    <property type="nucleotide sequence ID" value="NZ_PJNE01000001.1"/>
</dbReference>
<dbReference type="SUPFAM" id="SSF53639">
    <property type="entry name" value="AraD/HMP-PK domain-like"/>
    <property type="match status" value="1"/>
</dbReference>
<dbReference type="AlphaFoldDB" id="A0A2N3YHR6"/>
<evidence type="ECO:0000256" key="7">
    <source>
        <dbReference type="SAM" id="MobiDB-lite"/>
    </source>
</evidence>
<feature type="compositionally biased region" description="Low complexity" evidence="7">
    <location>
        <begin position="510"/>
        <end position="521"/>
    </location>
</feature>
<dbReference type="SMART" id="SM01007">
    <property type="entry name" value="Aldolase_II"/>
    <property type="match status" value="1"/>
</dbReference>
<evidence type="ECO:0000256" key="2">
    <source>
        <dbReference type="ARBA" id="ARBA00022679"/>
    </source>
</evidence>
<dbReference type="Gene3D" id="3.30.420.40">
    <property type="match status" value="2"/>
</dbReference>
<evidence type="ECO:0000256" key="3">
    <source>
        <dbReference type="ARBA" id="ARBA00022741"/>
    </source>
</evidence>
<sequence length="778" mass="80570">MDALPDDAAPVRPRRAGPVTRAYAAVDLGASSGRVVLGLVDHEAVTVHEVHRFPNVPVQQDGVLAWDVDALFAQTLTGLGAAVAECGRRGARLEGVGVDAWGVDFALVDDEGRRTGPVRSHRGVGDPRPLVAARGIDESEVYAATGVPDQAINTSVQLAAAVAAGEHAGDGLLFVPDLWVQLLTGQRGTEPTIASTSQLLDPRVDRWLPQLLEAHGAGGIRMPPVSELGAVAGRTTPDITARLGLSAPVPVIRVAGHDTASAFAFARPVERGARVEGLVSSGTWSLVGLPLAEPLTIEEALAAGFTNERGVDGVLLVRNLNGMWLLQQCLAHWAGEDGAPVPLGDLLAAAGAGPGHEAVLDVADERLLPPGDMPARIAVLCAEAGRPLDGSRADVVRAVLDSLAAAYADALGEAAALAGCTVGRVRVVGGGARNAVLCQLTADATGLPVTAGPVEASAIGNIAVQAVVSGARSTVEEVYQDLTGTGSDAVTYRPRGERHHDDHPGGHPVTSSTATTSSATAGTASALEALVRVSRAVGEPHRDLALLAEGNTSVRSGPGRMLVKASGSSLRTATAEDFVDVDLARVMRLVDSEHPVDDDGVAAAMRDAVPSGGRRPSVEALLHAVCLEVPQVGAVIHTHPVVVNALLCSDRAEALVGGSLFPDQVVVLGRHNLLVPYVDPGLPLAREVLARLRAFVAEHGTHPRVLYLRNHGIFTLGADPDDAFAVTEMAVKSARILHGALAVGAAVPLDPAHAERIDTRPDEAFRRRRLAGTEEEQP</sequence>
<evidence type="ECO:0000256" key="1">
    <source>
        <dbReference type="ARBA" id="ARBA00009156"/>
    </source>
</evidence>
<reference evidence="9 10" key="1">
    <citation type="submission" date="2017-12" db="EMBL/GenBank/DDBJ databases">
        <title>Sequencing the genomes of 1000 Actinobacteria strains.</title>
        <authorList>
            <person name="Klenk H.-P."/>
        </authorList>
    </citation>
    <scope>NUCLEOTIDE SEQUENCE [LARGE SCALE GENOMIC DNA]</scope>
    <source>
        <strain evidence="9 10">DSM 12806</strain>
    </source>
</reference>
<dbReference type="GO" id="GO:0019301">
    <property type="term" value="P:rhamnose catabolic process"/>
    <property type="evidence" value="ECO:0007669"/>
    <property type="project" value="InterPro"/>
</dbReference>
<dbReference type="GO" id="GO:0008993">
    <property type="term" value="F:rhamnulokinase activity"/>
    <property type="evidence" value="ECO:0007669"/>
    <property type="project" value="InterPro"/>
</dbReference>
<accession>A0A2N3YHR6</accession>
<keyword evidence="5" id="KW-0067">ATP-binding</keyword>
<evidence type="ECO:0000256" key="5">
    <source>
        <dbReference type="ARBA" id="ARBA00022840"/>
    </source>
</evidence>
<evidence type="ECO:0000256" key="6">
    <source>
        <dbReference type="ARBA" id="ARBA00023308"/>
    </source>
</evidence>
<dbReference type="Pfam" id="PF00370">
    <property type="entry name" value="FGGY_N"/>
    <property type="match status" value="1"/>
</dbReference>
<dbReference type="Proteomes" id="UP000233781">
    <property type="component" value="Unassembled WGS sequence"/>
</dbReference>
<evidence type="ECO:0000313" key="9">
    <source>
        <dbReference type="EMBL" id="PKW26396.1"/>
    </source>
</evidence>
<proteinExistence type="inferred from homology"/>
<evidence type="ECO:0000259" key="8">
    <source>
        <dbReference type="SMART" id="SM01007"/>
    </source>
</evidence>
<dbReference type="GO" id="GO:0005524">
    <property type="term" value="F:ATP binding"/>
    <property type="evidence" value="ECO:0007669"/>
    <property type="project" value="UniProtKB-KW"/>
</dbReference>
<gene>
    <name evidence="9" type="ORF">ATL31_1207</name>
</gene>
<feature type="compositionally biased region" description="Basic and acidic residues" evidence="7">
    <location>
        <begin position="494"/>
        <end position="505"/>
    </location>
</feature>
<dbReference type="CDD" id="cd07771">
    <property type="entry name" value="ASKHA_NBD_FGGY_RhaB-like"/>
    <property type="match status" value="1"/>
</dbReference>
<dbReference type="InterPro" id="IPR018484">
    <property type="entry name" value="FGGY_N"/>
</dbReference>
<comment type="caution">
    <text evidence="9">The sequence shown here is derived from an EMBL/GenBank/DDBJ whole genome shotgun (WGS) entry which is preliminary data.</text>
</comment>
<keyword evidence="10" id="KW-1185">Reference proteome</keyword>
<dbReference type="Gene3D" id="3.40.225.10">
    <property type="entry name" value="Class II aldolase/adducin N-terminal domain"/>
    <property type="match status" value="1"/>
</dbReference>
<keyword evidence="2" id="KW-0808">Transferase</keyword>
<dbReference type="OrthoDB" id="9761504at2"/>
<feature type="region of interest" description="Disordered" evidence="7">
    <location>
        <begin position="486"/>
        <end position="521"/>
    </location>
</feature>
<dbReference type="PANTHER" id="PTHR43095">
    <property type="entry name" value="SUGAR KINASE"/>
    <property type="match status" value="1"/>
</dbReference>
<evidence type="ECO:0000313" key="10">
    <source>
        <dbReference type="Proteomes" id="UP000233781"/>
    </source>
</evidence>
<dbReference type="EMBL" id="PJNE01000001">
    <property type="protein sequence ID" value="PKW26396.1"/>
    <property type="molecule type" value="Genomic_DNA"/>
</dbReference>